<evidence type="ECO:0000256" key="2">
    <source>
        <dbReference type="ARBA" id="ARBA00010617"/>
    </source>
</evidence>
<keyword evidence="5" id="KW-0560">Oxidoreductase</keyword>
<dbReference type="GO" id="GO:0016020">
    <property type="term" value="C:membrane"/>
    <property type="evidence" value="ECO:0007669"/>
    <property type="project" value="UniProtKB-SubCell"/>
</dbReference>
<dbReference type="Pfam" id="PF00067">
    <property type="entry name" value="p450"/>
    <property type="match status" value="2"/>
</dbReference>
<dbReference type="GO" id="GO:0004497">
    <property type="term" value="F:monooxygenase activity"/>
    <property type="evidence" value="ECO:0007669"/>
    <property type="project" value="UniProtKB-KW"/>
</dbReference>
<evidence type="ECO:0000256" key="6">
    <source>
        <dbReference type="ARBA" id="ARBA00023004"/>
    </source>
</evidence>
<dbReference type="PANTHER" id="PTHR24282">
    <property type="entry name" value="CYTOCHROME P450 FAMILY MEMBER"/>
    <property type="match status" value="1"/>
</dbReference>
<sequence length="269" mass="30800">MSGLRHPSKNFFTWIGTTPKVNIMTPEQQKDILSKSYIFRTPYQNPLATLLATGLASYNSEKWAKHRKSINPAFHLEKLKNVLPRLHQSCNDMISKWGSLAAFGSSYEEGRMIFELQIELVELAIKSSQFLPTKMNKRMKGIDKKIQALLKGIINKREEAKKAGEAINDDLLGILIESNFKEIQEHVNNKNIGMNLKDVINECKLFYFAGQETTSVLLVWKLVLLSMYPNWQARAREEVLHVFGEEKPDFDGLNHLKVVSISFIYISVL</sequence>
<evidence type="ECO:0000256" key="5">
    <source>
        <dbReference type="ARBA" id="ARBA00023002"/>
    </source>
</evidence>
<evidence type="ECO:0000256" key="7">
    <source>
        <dbReference type="ARBA" id="ARBA00023033"/>
    </source>
</evidence>
<keyword evidence="3" id="KW-0349">Heme</keyword>
<keyword evidence="8" id="KW-0472">Membrane</keyword>
<gene>
    <name evidence="9" type="ORF">CIPAW_11G067600</name>
</gene>
<evidence type="ECO:0000256" key="3">
    <source>
        <dbReference type="ARBA" id="ARBA00022617"/>
    </source>
</evidence>
<dbReference type="GO" id="GO:0020037">
    <property type="term" value="F:heme binding"/>
    <property type="evidence" value="ECO:0007669"/>
    <property type="project" value="InterPro"/>
</dbReference>
<keyword evidence="10" id="KW-1185">Reference proteome</keyword>
<name>A0A8T1P1Q3_CARIL</name>
<evidence type="ECO:0008006" key="11">
    <source>
        <dbReference type="Google" id="ProtNLM"/>
    </source>
</evidence>
<accession>A0A8T1P1Q3</accession>
<dbReference type="InterPro" id="IPR001128">
    <property type="entry name" value="Cyt_P450"/>
</dbReference>
<evidence type="ECO:0000256" key="8">
    <source>
        <dbReference type="ARBA" id="ARBA00023136"/>
    </source>
</evidence>
<dbReference type="EMBL" id="CM031819">
    <property type="protein sequence ID" value="KAG6635801.1"/>
    <property type="molecule type" value="Genomic_DNA"/>
</dbReference>
<evidence type="ECO:0000313" key="10">
    <source>
        <dbReference type="Proteomes" id="UP000811609"/>
    </source>
</evidence>
<evidence type="ECO:0000256" key="4">
    <source>
        <dbReference type="ARBA" id="ARBA00022723"/>
    </source>
</evidence>
<protein>
    <recommendedName>
        <fullName evidence="11">Cytochrome P450</fullName>
    </recommendedName>
</protein>
<reference evidence="9" key="1">
    <citation type="submission" date="2020-12" db="EMBL/GenBank/DDBJ databases">
        <title>WGS assembly of Carya illinoinensis cv. Pawnee.</title>
        <authorList>
            <person name="Platts A."/>
            <person name="Shu S."/>
            <person name="Wright S."/>
            <person name="Barry K."/>
            <person name="Edger P."/>
            <person name="Pires J.C."/>
            <person name="Schmutz J."/>
        </authorList>
    </citation>
    <scope>NUCLEOTIDE SEQUENCE</scope>
    <source>
        <tissue evidence="9">Leaf</tissue>
    </source>
</reference>
<dbReference type="GO" id="GO:0016705">
    <property type="term" value="F:oxidoreductase activity, acting on paired donors, with incorporation or reduction of molecular oxygen"/>
    <property type="evidence" value="ECO:0007669"/>
    <property type="project" value="InterPro"/>
</dbReference>
<comment type="caution">
    <text evidence="9">The sequence shown here is derived from an EMBL/GenBank/DDBJ whole genome shotgun (WGS) entry which is preliminary data.</text>
</comment>
<comment type="similarity">
    <text evidence="2">Belongs to the cytochrome P450 family.</text>
</comment>
<evidence type="ECO:0000313" key="9">
    <source>
        <dbReference type="EMBL" id="KAG6635801.1"/>
    </source>
</evidence>
<proteinExistence type="inferred from homology"/>
<comment type="subcellular location">
    <subcellularLocation>
        <location evidence="1">Membrane</location>
        <topology evidence="1">Single-pass membrane protein</topology>
    </subcellularLocation>
</comment>
<dbReference type="AlphaFoldDB" id="A0A8T1P1Q3"/>
<dbReference type="Proteomes" id="UP000811609">
    <property type="component" value="Chromosome 11"/>
</dbReference>
<keyword evidence="6" id="KW-0408">Iron</keyword>
<dbReference type="PANTHER" id="PTHR24282:SF255">
    <property type="entry name" value="CYTOCHROME P450 72A11-RELATED"/>
    <property type="match status" value="1"/>
</dbReference>
<keyword evidence="4" id="KW-0479">Metal-binding</keyword>
<dbReference type="InterPro" id="IPR050665">
    <property type="entry name" value="Cytochrome_P450_Monooxygen"/>
</dbReference>
<keyword evidence="7" id="KW-0503">Monooxygenase</keyword>
<evidence type="ECO:0000256" key="1">
    <source>
        <dbReference type="ARBA" id="ARBA00004167"/>
    </source>
</evidence>
<organism evidence="9 10">
    <name type="scientific">Carya illinoinensis</name>
    <name type="common">Pecan</name>
    <dbReference type="NCBI Taxonomy" id="32201"/>
    <lineage>
        <taxon>Eukaryota</taxon>
        <taxon>Viridiplantae</taxon>
        <taxon>Streptophyta</taxon>
        <taxon>Embryophyta</taxon>
        <taxon>Tracheophyta</taxon>
        <taxon>Spermatophyta</taxon>
        <taxon>Magnoliopsida</taxon>
        <taxon>eudicotyledons</taxon>
        <taxon>Gunneridae</taxon>
        <taxon>Pentapetalae</taxon>
        <taxon>rosids</taxon>
        <taxon>fabids</taxon>
        <taxon>Fagales</taxon>
        <taxon>Juglandaceae</taxon>
        <taxon>Carya</taxon>
    </lineage>
</organism>
<dbReference type="GO" id="GO:0005506">
    <property type="term" value="F:iron ion binding"/>
    <property type="evidence" value="ECO:0007669"/>
    <property type="project" value="InterPro"/>
</dbReference>